<dbReference type="Pfam" id="PF02557">
    <property type="entry name" value="VanY"/>
    <property type="match status" value="1"/>
</dbReference>
<reference evidence="3 4" key="1">
    <citation type="submission" date="2019-03" db="EMBL/GenBank/DDBJ databases">
        <title>Genomic Encyclopedia of Type Strains, Phase III (KMG-III): the genomes of soil and plant-associated and newly described type strains.</title>
        <authorList>
            <person name="Whitman W."/>
        </authorList>
    </citation>
    <scope>NUCLEOTIDE SEQUENCE [LARGE SCALE GENOMIC DNA]</scope>
    <source>
        <strain evidence="3 4">DSM 27373</strain>
    </source>
</reference>
<dbReference type="AlphaFoldDB" id="A0A4R7G2I1"/>
<accession>A0A4R7G2I1</accession>
<dbReference type="SUPFAM" id="SSF55166">
    <property type="entry name" value="Hedgehog/DD-peptidase"/>
    <property type="match status" value="1"/>
</dbReference>
<protein>
    <submittedName>
        <fullName evidence="3">D-alanyl-D-alanine carboxypeptidase</fullName>
    </submittedName>
</protein>
<evidence type="ECO:0000313" key="4">
    <source>
        <dbReference type="Proteomes" id="UP000294506"/>
    </source>
</evidence>
<sequence length="311" mass="34378">MSKARLSPDGRRQWQQQQARRARMYRRRRVLVALLLLGALALTVFLLPRAWDGVRAALDVDQTLSEVRGDQVPDAQDASPDSEQTPEPAPEASPEPSPEPSPERASEPSWDPDSIHVLVNPQNPLEPEDYAPTDLEVPEVRTTTENQLMLREPAAEALEQLIAAAAEDGQVLAMTSGYRSYDAQVSLYANRHASVGTEATDELVARPGYSEHQTGLAADVISIENPECIQGHCFAETPEGQWVAEHAADHGFVIRYLEGAEQITGYEFEPWHLRYVGEETAQEVSAEGLTLEEYWDQPAAAEYDDAEPALP</sequence>
<feature type="compositionally biased region" description="Pro residues" evidence="1">
    <location>
        <begin position="87"/>
        <end position="100"/>
    </location>
</feature>
<dbReference type="CDD" id="cd14852">
    <property type="entry name" value="LD-carboxypeptidase"/>
    <property type="match status" value="1"/>
</dbReference>
<dbReference type="PANTHER" id="PTHR34385:SF1">
    <property type="entry name" value="PEPTIDOGLYCAN L-ALANYL-D-GLUTAMATE ENDOPEPTIDASE CWLK"/>
    <property type="match status" value="1"/>
</dbReference>
<evidence type="ECO:0000259" key="2">
    <source>
        <dbReference type="Pfam" id="PF02557"/>
    </source>
</evidence>
<keyword evidence="3" id="KW-0378">Hydrolase</keyword>
<proteinExistence type="predicted"/>
<keyword evidence="3" id="KW-0121">Carboxypeptidase</keyword>
<dbReference type="InterPro" id="IPR009045">
    <property type="entry name" value="Zn_M74/Hedgehog-like"/>
</dbReference>
<feature type="domain" description="D-alanyl-D-alanine carboxypeptidase-like core" evidence="2">
    <location>
        <begin position="149"/>
        <end position="277"/>
    </location>
</feature>
<feature type="region of interest" description="Disordered" evidence="1">
    <location>
        <begin position="67"/>
        <end position="136"/>
    </location>
</feature>
<dbReference type="InterPro" id="IPR052179">
    <property type="entry name" value="DD-CPase-like"/>
</dbReference>
<dbReference type="Proteomes" id="UP000294506">
    <property type="component" value="Unassembled WGS sequence"/>
</dbReference>
<dbReference type="EMBL" id="SOAN01000006">
    <property type="protein sequence ID" value="TDS85554.1"/>
    <property type="molecule type" value="Genomic_DNA"/>
</dbReference>
<dbReference type="Gene3D" id="3.30.1380.10">
    <property type="match status" value="1"/>
</dbReference>
<keyword evidence="3" id="KW-0645">Protease</keyword>
<gene>
    <name evidence="3" type="ORF">EV640_106205</name>
</gene>
<keyword evidence="4" id="KW-1185">Reference proteome</keyword>
<dbReference type="PANTHER" id="PTHR34385">
    <property type="entry name" value="D-ALANYL-D-ALANINE CARBOXYPEPTIDASE"/>
    <property type="match status" value="1"/>
</dbReference>
<organism evidence="3 4">
    <name type="scientific">Nesterenkonia aurantiaca</name>
    <dbReference type="NCBI Taxonomy" id="1436010"/>
    <lineage>
        <taxon>Bacteria</taxon>
        <taxon>Bacillati</taxon>
        <taxon>Actinomycetota</taxon>
        <taxon>Actinomycetes</taxon>
        <taxon>Micrococcales</taxon>
        <taxon>Micrococcaceae</taxon>
        <taxon>Nesterenkonia</taxon>
    </lineage>
</organism>
<dbReference type="GO" id="GO:0006508">
    <property type="term" value="P:proteolysis"/>
    <property type="evidence" value="ECO:0007669"/>
    <property type="project" value="InterPro"/>
</dbReference>
<evidence type="ECO:0000256" key="1">
    <source>
        <dbReference type="SAM" id="MobiDB-lite"/>
    </source>
</evidence>
<evidence type="ECO:0000313" key="3">
    <source>
        <dbReference type="EMBL" id="TDS85554.1"/>
    </source>
</evidence>
<comment type="caution">
    <text evidence="3">The sequence shown here is derived from an EMBL/GenBank/DDBJ whole genome shotgun (WGS) entry which is preliminary data.</text>
</comment>
<dbReference type="InterPro" id="IPR003709">
    <property type="entry name" value="VanY-like_core_dom"/>
</dbReference>
<dbReference type="RefSeq" id="WP_133726322.1">
    <property type="nucleotide sequence ID" value="NZ_SOAN01000006.1"/>
</dbReference>
<dbReference type="GO" id="GO:0004180">
    <property type="term" value="F:carboxypeptidase activity"/>
    <property type="evidence" value="ECO:0007669"/>
    <property type="project" value="UniProtKB-KW"/>
</dbReference>
<dbReference type="InterPro" id="IPR058193">
    <property type="entry name" value="VanY/YodJ_core_dom"/>
</dbReference>
<name>A0A4R7G2I1_9MICC</name>